<dbReference type="InterPro" id="IPR038404">
    <property type="entry name" value="TRAP_DctP_sf"/>
</dbReference>
<evidence type="ECO:0000313" key="1">
    <source>
        <dbReference type="EMBL" id="RLV51332.1"/>
    </source>
</evidence>
<dbReference type="Gene3D" id="3.40.190.170">
    <property type="entry name" value="Bacterial extracellular solute-binding protein, family 7"/>
    <property type="match status" value="1"/>
</dbReference>
<dbReference type="Proteomes" id="UP000282515">
    <property type="component" value="Unassembled WGS sequence"/>
</dbReference>
<organism evidence="1 2">
    <name type="scientific">Aeromicrobium phragmitis</name>
    <dbReference type="NCBI Taxonomy" id="2478914"/>
    <lineage>
        <taxon>Bacteria</taxon>
        <taxon>Bacillati</taxon>
        <taxon>Actinomycetota</taxon>
        <taxon>Actinomycetes</taxon>
        <taxon>Propionibacteriales</taxon>
        <taxon>Nocardioidaceae</taxon>
        <taxon>Aeromicrobium</taxon>
    </lineage>
</organism>
<dbReference type="RefSeq" id="WP_208006956.1">
    <property type="nucleotide sequence ID" value="NZ_RDBF01000291.1"/>
</dbReference>
<evidence type="ECO:0000313" key="2">
    <source>
        <dbReference type="Proteomes" id="UP000282515"/>
    </source>
</evidence>
<comment type="caution">
    <text evidence="1">The sequence shown here is derived from an EMBL/GenBank/DDBJ whole genome shotgun (WGS) entry which is preliminary data.</text>
</comment>
<protein>
    <submittedName>
        <fullName evidence="1">C4-dicarboxylate ABC transporter substrate-binding protein</fullName>
    </submittedName>
</protein>
<reference evidence="1 2" key="1">
    <citation type="submission" date="2018-10" db="EMBL/GenBank/DDBJ databases">
        <title>Aeromicrobium sp. 9W16Y-2 whole genome shotgun sequence.</title>
        <authorList>
            <person name="Li F."/>
        </authorList>
    </citation>
    <scope>NUCLEOTIDE SEQUENCE [LARGE SCALE GENOMIC DNA]</scope>
    <source>
        <strain evidence="1 2">9W16Y-2</strain>
    </source>
</reference>
<dbReference type="EMBL" id="RDBF01000291">
    <property type="protein sequence ID" value="RLV51332.1"/>
    <property type="molecule type" value="Genomic_DNA"/>
</dbReference>
<name>A0A3L8P8G2_9ACTN</name>
<accession>A0A3L8P8G2</accession>
<proteinExistence type="predicted"/>
<feature type="non-terminal residue" evidence="1">
    <location>
        <position position="1"/>
    </location>
</feature>
<sequence>LDLGQVLPIYEPSEYPATAALIEGGFISDQSPVVGALQSNAWPNDVAFNTPEIMEEWDAHGLVPLVPVYNSGSNGLFCSQERNDLSSISGTAVGSGGT</sequence>
<keyword evidence="2" id="KW-1185">Reference proteome</keyword>
<gene>
    <name evidence="1" type="ORF">D9V41_17400</name>
</gene>
<dbReference type="AlphaFoldDB" id="A0A3L8P8G2"/>
<feature type="non-terminal residue" evidence="1">
    <location>
        <position position="98"/>
    </location>
</feature>